<proteinExistence type="predicted"/>
<dbReference type="Proteomes" id="UP000271974">
    <property type="component" value="Unassembled WGS sequence"/>
</dbReference>
<comment type="caution">
    <text evidence="1">The sequence shown here is derived from an EMBL/GenBank/DDBJ whole genome shotgun (WGS) entry which is preliminary data.</text>
</comment>
<feature type="non-terminal residue" evidence="1">
    <location>
        <position position="1"/>
    </location>
</feature>
<reference evidence="1 2" key="1">
    <citation type="submission" date="2019-01" db="EMBL/GenBank/DDBJ databases">
        <title>A draft genome assembly of the solar-powered sea slug Elysia chlorotica.</title>
        <authorList>
            <person name="Cai H."/>
            <person name="Li Q."/>
            <person name="Fang X."/>
            <person name="Li J."/>
            <person name="Curtis N.E."/>
            <person name="Altenburger A."/>
            <person name="Shibata T."/>
            <person name="Feng M."/>
            <person name="Maeda T."/>
            <person name="Schwartz J.A."/>
            <person name="Shigenobu S."/>
            <person name="Lundholm N."/>
            <person name="Nishiyama T."/>
            <person name="Yang H."/>
            <person name="Hasebe M."/>
            <person name="Li S."/>
            <person name="Pierce S.K."/>
            <person name="Wang J."/>
        </authorList>
    </citation>
    <scope>NUCLEOTIDE SEQUENCE [LARGE SCALE GENOMIC DNA]</scope>
    <source>
        <strain evidence="1">EC2010</strain>
        <tissue evidence="1">Whole organism of an adult</tissue>
    </source>
</reference>
<evidence type="ECO:0000313" key="1">
    <source>
        <dbReference type="EMBL" id="RUS83058.1"/>
    </source>
</evidence>
<dbReference type="AlphaFoldDB" id="A0A433TND3"/>
<name>A0A433TND3_ELYCH</name>
<gene>
    <name evidence="1" type="ORF">EGW08_009197</name>
</gene>
<organism evidence="1 2">
    <name type="scientific">Elysia chlorotica</name>
    <name type="common">Eastern emerald elysia</name>
    <name type="synonym">Sea slug</name>
    <dbReference type="NCBI Taxonomy" id="188477"/>
    <lineage>
        <taxon>Eukaryota</taxon>
        <taxon>Metazoa</taxon>
        <taxon>Spiralia</taxon>
        <taxon>Lophotrochozoa</taxon>
        <taxon>Mollusca</taxon>
        <taxon>Gastropoda</taxon>
        <taxon>Heterobranchia</taxon>
        <taxon>Euthyneura</taxon>
        <taxon>Panpulmonata</taxon>
        <taxon>Sacoglossa</taxon>
        <taxon>Placobranchoidea</taxon>
        <taxon>Plakobranchidae</taxon>
        <taxon>Elysia</taxon>
    </lineage>
</organism>
<accession>A0A433TND3</accession>
<protein>
    <submittedName>
        <fullName evidence="1">Uncharacterized protein</fullName>
    </submittedName>
</protein>
<evidence type="ECO:0000313" key="2">
    <source>
        <dbReference type="Proteomes" id="UP000271974"/>
    </source>
</evidence>
<sequence>FLTSTKNNLSSPFILSKVSFSHSPTHSPLELGSLSLNHYLLFGLKTSSDICFHIQIYFLSNKSCQVSLGILLLVSYLLCDQMSCKRQPQYRVHQRTMFHSWKKRCWVES</sequence>
<keyword evidence="2" id="KW-1185">Reference proteome</keyword>
<dbReference type="EMBL" id="RQTK01000260">
    <property type="protein sequence ID" value="RUS83058.1"/>
    <property type="molecule type" value="Genomic_DNA"/>
</dbReference>